<accession>A0A974CXH2</accession>
<dbReference type="Proteomes" id="UP000694892">
    <property type="component" value="Chromosome 5L"/>
</dbReference>
<evidence type="ECO:0000313" key="2">
    <source>
        <dbReference type="EMBL" id="OCT81262.1"/>
    </source>
</evidence>
<evidence type="ECO:0000313" key="3">
    <source>
        <dbReference type="Proteomes" id="UP000694892"/>
    </source>
</evidence>
<gene>
    <name evidence="2" type="ORF">XELAEV_18028079mg</name>
</gene>
<protein>
    <submittedName>
        <fullName evidence="2">Uncharacterized protein</fullName>
    </submittedName>
</protein>
<sequence length="64" mass="6949">MSLTVNAAARIHLCEHNGTTQYWDLCWRVRGSGSQAPERSASSTNSGMRRSTIGNPGAQLKSRS</sequence>
<name>A0A974CXH2_XENLA</name>
<evidence type="ECO:0000256" key="1">
    <source>
        <dbReference type="SAM" id="MobiDB-lite"/>
    </source>
</evidence>
<feature type="compositionally biased region" description="Polar residues" evidence="1">
    <location>
        <begin position="33"/>
        <end position="54"/>
    </location>
</feature>
<reference evidence="3" key="1">
    <citation type="journal article" date="2016" name="Nature">
        <title>Genome evolution in the allotetraploid frog Xenopus laevis.</title>
        <authorList>
            <person name="Session A.M."/>
            <person name="Uno Y."/>
            <person name="Kwon T."/>
            <person name="Chapman J.A."/>
            <person name="Toyoda A."/>
            <person name="Takahashi S."/>
            <person name="Fukui A."/>
            <person name="Hikosaka A."/>
            <person name="Suzuki A."/>
            <person name="Kondo M."/>
            <person name="van Heeringen S.J."/>
            <person name="Quigley I."/>
            <person name="Heinz S."/>
            <person name="Ogino H."/>
            <person name="Ochi H."/>
            <person name="Hellsten U."/>
            <person name="Lyons J.B."/>
            <person name="Simakov O."/>
            <person name="Putnam N."/>
            <person name="Stites J."/>
            <person name="Kuroki Y."/>
            <person name="Tanaka T."/>
            <person name="Michiue T."/>
            <person name="Watanabe M."/>
            <person name="Bogdanovic O."/>
            <person name="Lister R."/>
            <person name="Georgiou G."/>
            <person name="Paranjpe S.S."/>
            <person name="van Kruijsbergen I."/>
            <person name="Shu S."/>
            <person name="Carlson J."/>
            <person name="Kinoshita T."/>
            <person name="Ohta Y."/>
            <person name="Mawaribuchi S."/>
            <person name="Jenkins J."/>
            <person name="Grimwood J."/>
            <person name="Schmutz J."/>
            <person name="Mitros T."/>
            <person name="Mozaffari S.V."/>
            <person name="Suzuki Y."/>
            <person name="Haramoto Y."/>
            <person name="Yamamoto T.S."/>
            <person name="Takagi C."/>
            <person name="Heald R."/>
            <person name="Miller K."/>
            <person name="Haudenschild C."/>
            <person name="Kitzman J."/>
            <person name="Nakayama T."/>
            <person name="Izutsu Y."/>
            <person name="Robert J."/>
            <person name="Fortriede J."/>
            <person name="Burns K."/>
            <person name="Lotay V."/>
            <person name="Karimi K."/>
            <person name="Yasuoka Y."/>
            <person name="Dichmann D.S."/>
            <person name="Flajnik M.F."/>
            <person name="Houston D.W."/>
            <person name="Shendure J."/>
            <person name="DuPasquier L."/>
            <person name="Vize P.D."/>
            <person name="Zorn A.M."/>
            <person name="Ito M."/>
            <person name="Marcotte E.M."/>
            <person name="Wallingford J.B."/>
            <person name="Ito Y."/>
            <person name="Asashima M."/>
            <person name="Ueno N."/>
            <person name="Matsuda Y."/>
            <person name="Veenstra G.J."/>
            <person name="Fujiyama A."/>
            <person name="Harland R.M."/>
            <person name="Taira M."/>
            <person name="Rokhsar D.S."/>
        </authorList>
    </citation>
    <scope>NUCLEOTIDE SEQUENCE [LARGE SCALE GENOMIC DNA]</scope>
    <source>
        <strain evidence="3">J</strain>
    </source>
</reference>
<dbReference type="EMBL" id="CM004474">
    <property type="protein sequence ID" value="OCT81262.1"/>
    <property type="molecule type" value="Genomic_DNA"/>
</dbReference>
<feature type="region of interest" description="Disordered" evidence="1">
    <location>
        <begin position="33"/>
        <end position="64"/>
    </location>
</feature>
<dbReference type="AlphaFoldDB" id="A0A974CXH2"/>
<proteinExistence type="predicted"/>
<organism evidence="2 3">
    <name type="scientific">Xenopus laevis</name>
    <name type="common">African clawed frog</name>
    <dbReference type="NCBI Taxonomy" id="8355"/>
    <lineage>
        <taxon>Eukaryota</taxon>
        <taxon>Metazoa</taxon>
        <taxon>Chordata</taxon>
        <taxon>Craniata</taxon>
        <taxon>Vertebrata</taxon>
        <taxon>Euteleostomi</taxon>
        <taxon>Amphibia</taxon>
        <taxon>Batrachia</taxon>
        <taxon>Anura</taxon>
        <taxon>Pipoidea</taxon>
        <taxon>Pipidae</taxon>
        <taxon>Xenopodinae</taxon>
        <taxon>Xenopus</taxon>
        <taxon>Xenopus</taxon>
    </lineage>
</organism>